<name>A0A6C0CI62_9ZZZZ</name>
<protein>
    <submittedName>
        <fullName evidence="2">Uncharacterized protein</fullName>
    </submittedName>
</protein>
<evidence type="ECO:0000256" key="1">
    <source>
        <dbReference type="SAM" id="MobiDB-lite"/>
    </source>
</evidence>
<organism evidence="2">
    <name type="scientific">viral metagenome</name>
    <dbReference type="NCBI Taxonomy" id="1070528"/>
    <lineage>
        <taxon>unclassified sequences</taxon>
        <taxon>metagenomes</taxon>
        <taxon>organismal metagenomes</taxon>
    </lineage>
</organism>
<reference evidence="2" key="1">
    <citation type="journal article" date="2020" name="Nature">
        <title>Giant virus diversity and host interactions through global metagenomics.</title>
        <authorList>
            <person name="Schulz F."/>
            <person name="Roux S."/>
            <person name="Paez-Espino D."/>
            <person name="Jungbluth S."/>
            <person name="Walsh D.A."/>
            <person name="Denef V.J."/>
            <person name="McMahon K.D."/>
            <person name="Konstantinidis K.T."/>
            <person name="Eloe-Fadrosh E.A."/>
            <person name="Kyrpides N.C."/>
            <person name="Woyke T."/>
        </authorList>
    </citation>
    <scope>NUCLEOTIDE SEQUENCE</scope>
    <source>
        <strain evidence="2">GVMAG-M-3300021137-6</strain>
    </source>
</reference>
<proteinExistence type="predicted"/>
<sequence length="44" mass="5131">MDDSLSKPPMRRKKSDKAKENAKRGNHSSKHVRQYEALIAHKKK</sequence>
<dbReference type="EMBL" id="MN739420">
    <property type="protein sequence ID" value="QHT03862.1"/>
    <property type="molecule type" value="Genomic_DNA"/>
</dbReference>
<evidence type="ECO:0000313" key="2">
    <source>
        <dbReference type="EMBL" id="QHT03862.1"/>
    </source>
</evidence>
<accession>A0A6C0CI62</accession>
<dbReference type="AlphaFoldDB" id="A0A6C0CI62"/>
<feature type="region of interest" description="Disordered" evidence="1">
    <location>
        <begin position="1"/>
        <end position="44"/>
    </location>
</feature>